<dbReference type="SUPFAM" id="SSF55874">
    <property type="entry name" value="ATPase domain of HSP90 chaperone/DNA topoisomerase II/histidine kinase"/>
    <property type="match status" value="1"/>
</dbReference>
<keyword evidence="9" id="KW-1185">Reference proteome</keyword>
<dbReference type="CDD" id="cd00082">
    <property type="entry name" value="HisKA"/>
    <property type="match status" value="1"/>
</dbReference>
<dbReference type="InterPro" id="IPR003661">
    <property type="entry name" value="HisK_dim/P_dom"/>
</dbReference>
<dbReference type="Proteomes" id="UP001330434">
    <property type="component" value="Chromosome"/>
</dbReference>
<dbReference type="CDD" id="cd00130">
    <property type="entry name" value="PAS"/>
    <property type="match status" value="1"/>
</dbReference>
<evidence type="ECO:0000313" key="9">
    <source>
        <dbReference type="Proteomes" id="UP001330434"/>
    </source>
</evidence>
<dbReference type="GO" id="GO:0016301">
    <property type="term" value="F:kinase activity"/>
    <property type="evidence" value="ECO:0007669"/>
    <property type="project" value="UniProtKB-KW"/>
</dbReference>
<dbReference type="RefSeq" id="WP_331255628.1">
    <property type="nucleotide sequence ID" value="NZ_CP133270.1"/>
</dbReference>
<protein>
    <recommendedName>
        <fullName evidence="2">histidine kinase</fullName>
        <ecNumber evidence="2">2.7.13.3</ecNumber>
    </recommendedName>
</protein>
<accession>A0ABZ2C3R3</accession>
<evidence type="ECO:0000256" key="3">
    <source>
        <dbReference type="ARBA" id="ARBA00022553"/>
    </source>
</evidence>
<evidence type="ECO:0000259" key="7">
    <source>
        <dbReference type="PROSITE" id="PS50113"/>
    </source>
</evidence>
<dbReference type="EC" id="2.7.13.3" evidence="2"/>
<dbReference type="InterPro" id="IPR000700">
    <property type="entry name" value="PAS-assoc_C"/>
</dbReference>
<comment type="catalytic activity">
    <reaction evidence="1">
        <text>ATP + protein L-histidine = ADP + protein N-phospho-L-histidine.</text>
        <dbReference type="EC" id="2.7.13.3"/>
    </reaction>
</comment>
<keyword evidence="5 8" id="KW-0418">Kinase</keyword>
<reference evidence="8 9" key="1">
    <citation type="journal article" date="2024" name="Environ. Microbiol.">
        <title>Novel evolutionary insights on the interactions of the Holosporales (Alphaproteobacteria) with eukaryotic hosts from comparative genomics.</title>
        <authorList>
            <person name="Giovannini M."/>
            <person name="Petroni G."/>
            <person name="Castelli M."/>
        </authorList>
    </citation>
    <scope>NUCLEOTIDE SEQUENCE [LARGE SCALE GENOMIC DNA]</scope>
    <source>
        <strain evidence="8 9">US_Bl 15I1</strain>
    </source>
</reference>
<evidence type="ECO:0000256" key="1">
    <source>
        <dbReference type="ARBA" id="ARBA00000085"/>
    </source>
</evidence>
<evidence type="ECO:0000256" key="5">
    <source>
        <dbReference type="ARBA" id="ARBA00022777"/>
    </source>
</evidence>
<dbReference type="InterPro" id="IPR036890">
    <property type="entry name" value="HATPase_C_sf"/>
</dbReference>
<feature type="domain" description="PAC" evidence="7">
    <location>
        <begin position="116"/>
        <end position="168"/>
    </location>
</feature>
<dbReference type="PANTHER" id="PTHR43304:SF1">
    <property type="entry name" value="PAC DOMAIN-CONTAINING PROTEIN"/>
    <property type="match status" value="1"/>
</dbReference>
<keyword evidence="4" id="KW-0808">Transferase</keyword>
<dbReference type="SMART" id="SM00387">
    <property type="entry name" value="HATPase_c"/>
    <property type="match status" value="1"/>
</dbReference>
<dbReference type="Pfam" id="PF02518">
    <property type="entry name" value="HATPase_c"/>
    <property type="match status" value="1"/>
</dbReference>
<evidence type="ECO:0000256" key="2">
    <source>
        <dbReference type="ARBA" id="ARBA00012438"/>
    </source>
</evidence>
<dbReference type="NCBIfam" id="TIGR00229">
    <property type="entry name" value="sensory_box"/>
    <property type="match status" value="1"/>
</dbReference>
<dbReference type="InterPro" id="IPR036097">
    <property type="entry name" value="HisK_dim/P_sf"/>
</dbReference>
<evidence type="ECO:0000256" key="4">
    <source>
        <dbReference type="ARBA" id="ARBA00022679"/>
    </source>
</evidence>
<dbReference type="PRINTS" id="PR00344">
    <property type="entry name" value="BCTRLSENSOR"/>
</dbReference>
<dbReference type="InterPro" id="IPR003594">
    <property type="entry name" value="HATPase_dom"/>
</dbReference>
<evidence type="ECO:0000313" key="8">
    <source>
        <dbReference type="EMBL" id="WVX66806.1"/>
    </source>
</evidence>
<sequence>MSIECFFGGAQFKSEFLKSRESKNRKINIHSGQDKRMIIQAGIQKTFFENIIKNIPAALAVFDNDLNYLVTSKRWNEQTNLNPTLIMGQNMYEVVPDIPKKWKDIHQRGLQGENLKSDEDIFKRADGSIEWFRWEVLPWYEDENTIGGIILFVEQITKRKTLEKKMKSIIKALNTSNSELERFAHICAHDLNEPLRTISNYIQILESELKDNLDNNSKDYLDNITKNVKHMSNLVNGLLAYSQFGTQCLRVSSFSLGSIIESVKMSLEDKICQKNAEVRVPLNLPKIEGDMALISRVIQNILSNSLKFNENPQSCIEITMFEKKKFWIISFQDNGIGIDPKFHKSIFRIFNRLHPLSDYPGTGMGLCICKKIIEAHGGKIWVETPASGEGTIFSLSLPKKIEKRVRLDFMPHSHSTYRY</sequence>
<dbReference type="InterPro" id="IPR004358">
    <property type="entry name" value="Sig_transdc_His_kin-like_C"/>
</dbReference>
<dbReference type="InterPro" id="IPR035965">
    <property type="entry name" value="PAS-like_dom_sf"/>
</dbReference>
<dbReference type="SUPFAM" id="SSF47384">
    <property type="entry name" value="Homodimeric domain of signal transducing histidine kinase"/>
    <property type="match status" value="1"/>
</dbReference>
<dbReference type="EMBL" id="CP133270">
    <property type="protein sequence ID" value="WVX66806.1"/>
    <property type="molecule type" value="Genomic_DNA"/>
</dbReference>
<dbReference type="PROSITE" id="PS50109">
    <property type="entry name" value="HIS_KIN"/>
    <property type="match status" value="1"/>
</dbReference>
<dbReference type="InterPro" id="IPR005467">
    <property type="entry name" value="His_kinase_dom"/>
</dbReference>
<dbReference type="Pfam" id="PF08448">
    <property type="entry name" value="PAS_4"/>
    <property type="match status" value="1"/>
</dbReference>
<dbReference type="Gene3D" id="3.30.450.20">
    <property type="entry name" value="PAS domain"/>
    <property type="match status" value="1"/>
</dbReference>
<dbReference type="InterPro" id="IPR052162">
    <property type="entry name" value="Sensor_kinase/Photoreceptor"/>
</dbReference>
<organism evidence="8 9">
    <name type="scientific">Candidatus Bealeia paramacronuclearis</name>
    <dbReference type="NCBI Taxonomy" id="1921001"/>
    <lineage>
        <taxon>Bacteria</taxon>
        <taxon>Pseudomonadati</taxon>
        <taxon>Pseudomonadota</taxon>
        <taxon>Alphaproteobacteria</taxon>
        <taxon>Holosporales</taxon>
        <taxon>Holosporaceae</taxon>
        <taxon>Candidatus Bealeia</taxon>
    </lineage>
</organism>
<proteinExistence type="predicted"/>
<dbReference type="Gene3D" id="1.10.287.130">
    <property type="match status" value="1"/>
</dbReference>
<dbReference type="SMART" id="SM00388">
    <property type="entry name" value="HisKA"/>
    <property type="match status" value="1"/>
</dbReference>
<keyword evidence="3" id="KW-0597">Phosphoprotein</keyword>
<dbReference type="PANTHER" id="PTHR43304">
    <property type="entry name" value="PHYTOCHROME-LIKE PROTEIN CPH1"/>
    <property type="match status" value="1"/>
</dbReference>
<dbReference type="Gene3D" id="3.30.565.10">
    <property type="entry name" value="Histidine kinase-like ATPase, C-terminal domain"/>
    <property type="match status" value="1"/>
</dbReference>
<dbReference type="SUPFAM" id="SSF55785">
    <property type="entry name" value="PYP-like sensor domain (PAS domain)"/>
    <property type="match status" value="1"/>
</dbReference>
<feature type="domain" description="Histidine kinase" evidence="6">
    <location>
        <begin position="186"/>
        <end position="401"/>
    </location>
</feature>
<dbReference type="InterPro" id="IPR013656">
    <property type="entry name" value="PAS_4"/>
</dbReference>
<gene>
    <name evidence="8" type="ORF">Bealeia1_00993</name>
</gene>
<dbReference type="InterPro" id="IPR000014">
    <property type="entry name" value="PAS"/>
</dbReference>
<name>A0ABZ2C3R3_9PROT</name>
<dbReference type="PROSITE" id="PS50113">
    <property type="entry name" value="PAC"/>
    <property type="match status" value="1"/>
</dbReference>
<evidence type="ECO:0000259" key="6">
    <source>
        <dbReference type="PROSITE" id="PS50109"/>
    </source>
</evidence>
<dbReference type="Pfam" id="PF00512">
    <property type="entry name" value="HisKA"/>
    <property type="match status" value="1"/>
</dbReference>